<evidence type="ECO:0000313" key="1">
    <source>
        <dbReference type="EMBL" id="AWX98705.1"/>
    </source>
</evidence>
<accession>A0A2Z4PMG8</accession>
<dbReference type="RefSeq" id="WP_112134874.1">
    <property type="nucleotide sequence ID" value="NZ_CP016181.1"/>
</dbReference>
<organism evidence="1 2">
    <name type="scientific">Marinomonas primoryensis</name>
    <dbReference type="NCBI Taxonomy" id="178399"/>
    <lineage>
        <taxon>Bacteria</taxon>
        <taxon>Pseudomonadati</taxon>
        <taxon>Pseudomonadota</taxon>
        <taxon>Gammaproteobacteria</taxon>
        <taxon>Oceanospirillales</taxon>
        <taxon>Oceanospirillaceae</taxon>
        <taxon>Marinomonas</taxon>
    </lineage>
</organism>
<dbReference type="AlphaFoldDB" id="A0A2Z4PMG8"/>
<dbReference type="EMBL" id="CP016181">
    <property type="protein sequence ID" value="AWX98705.1"/>
    <property type="molecule type" value="Genomic_DNA"/>
</dbReference>
<dbReference type="OrthoDB" id="7068940at2"/>
<reference evidence="1 2" key="1">
    <citation type="submission" date="2016-06" db="EMBL/GenBank/DDBJ databases">
        <title>The sequenced genome of the ice-adhering bacterium Marinomonas primoryensis, from Antarctica.</title>
        <authorList>
            <person name="Graham L."/>
            <person name="Vance T.D.R."/>
            <person name="Davies P.L."/>
        </authorList>
    </citation>
    <scope>NUCLEOTIDE SEQUENCE [LARGE SCALE GENOMIC DNA]</scope>
    <source>
        <strain evidence="1 2">AceL</strain>
    </source>
</reference>
<protein>
    <submittedName>
        <fullName evidence="1">Uncharacterized protein</fullName>
    </submittedName>
</protein>
<dbReference type="Proteomes" id="UP000249898">
    <property type="component" value="Chromosome"/>
</dbReference>
<name>A0A2Z4PMG8_9GAMM</name>
<evidence type="ECO:0000313" key="2">
    <source>
        <dbReference type="Proteomes" id="UP000249898"/>
    </source>
</evidence>
<proteinExistence type="predicted"/>
<sequence length="67" mass="7585">MSVQVVVRCDGHGCRGWFELNNNGSFDAEVEHHNLAENGWLIDLDNGFDYCPTCAKKIKEEEEQGND</sequence>
<gene>
    <name evidence="1" type="ORF">A8139_00880</name>
</gene>